<protein>
    <submittedName>
        <fullName evidence="2">Uncharacterized protein</fullName>
    </submittedName>
</protein>
<dbReference type="Proteomes" id="UP000002497">
    <property type="component" value="Unassembled WGS sequence"/>
</dbReference>
<keyword evidence="3" id="KW-1185">Reference proteome</keyword>
<dbReference type="EMBL" id="GL636493">
    <property type="protein sequence ID" value="EFW17930.1"/>
    <property type="molecule type" value="Genomic_DNA"/>
</dbReference>
<dbReference type="HOGENOM" id="CLU_2831038_0_0_1"/>
<evidence type="ECO:0000313" key="3">
    <source>
        <dbReference type="Proteomes" id="UP000002497"/>
    </source>
</evidence>
<evidence type="ECO:0000256" key="1">
    <source>
        <dbReference type="SAM" id="MobiDB-lite"/>
    </source>
</evidence>
<proteinExistence type="predicted"/>
<name>E9D6Q8_COCPS</name>
<dbReference type="AlphaFoldDB" id="E9D6Q8"/>
<accession>E9D6Q8</accession>
<gene>
    <name evidence="2" type="ORF">CPSG_05567</name>
</gene>
<organism evidence="3">
    <name type="scientific">Coccidioides posadasii (strain RMSCC 757 / Silveira)</name>
    <name type="common">Valley fever fungus</name>
    <dbReference type="NCBI Taxonomy" id="443226"/>
    <lineage>
        <taxon>Eukaryota</taxon>
        <taxon>Fungi</taxon>
        <taxon>Dikarya</taxon>
        <taxon>Ascomycota</taxon>
        <taxon>Pezizomycotina</taxon>
        <taxon>Eurotiomycetes</taxon>
        <taxon>Eurotiomycetidae</taxon>
        <taxon>Onygenales</taxon>
        <taxon>Onygenaceae</taxon>
        <taxon>Coccidioides</taxon>
    </lineage>
</organism>
<dbReference type="VEuPathDB" id="FungiDB:CPSG_05567"/>
<feature type="region of interest" description="Disordered" evidence="1">
    <location>
        <begin position="1"/>
        <end position="44"/>
    </location>
</feature>
<reference evidence="3" key="2">
    <citation type="submission" date="2010-03" db="EMBL/GenBank/DDBJ databases">
        <title>The genome sequence of Coccidioides posadasii strain Silveira.</title>
        <authorList>
            <consortium name="The Broad Institute Genome Sequencing Center for Infectious Disease"/>
            <person name="Neafsey D."/>
            <person name="Orbach M."/>
            <person name="Henn M.R."/>
            <person name="Cole G.T."/>
            <person name="Galgiani J."/>
            <person name="Gardner M.J."/>
            <person name="Kirkland T.N."/>
            <person name="Taylor J.W."/>
            <person name="Young S.K."/>
            <person name="Zeng Q."/>
            <person name="Koehrsen M."/>
            <person name="Alvarado L."/>
            <person name="Berlin A."/>
            <person name="Borenstein D."/>
            <person name="Chapman S.B."/>
            <person name="Chen Z."/>
            <person name="Engels R."/>
            <person name="Freedman E."/>
            <person name="Gellesch M."/>
            <person name="Goldberg J."/>
            <person name="Griggs A."/>
            <person name="Gujja S."/>
            <person name="Heilman E."/>
            <person name="Heiman D."/>
            <person name="Howarth C."/>
            <person name="Jen D."/>
            <person name="Larson L."/>
            <person name="Mehta T."/>
            <person name="Neiman D."/>
            <person name="Park D."/>
            <person name="Pearson M."/>
            <person name="Richards J."/>
            <person name="Roberts A."/>
            <person name="Saif S."/>
            <person name="Shea T."/>
            <person name="Shenoy N."/>
            <person name="Sisk P."/>
            <person name="Stolte C."/>
            <person name="Sykes S."/>
            <person name="Walk T."/>
            <person name="White J."/>
            <person name="Yandava C."/>
            <person name="Haas B."/>
            <person name="Nusbaum C."/>
            <person name="Birren B."/>
        </authorList>
    </citation>
    <scope>NUCLEOTIDE SEQUENCE [LARGE SCALE GENOMIC DNA]</scope>
    <source>
        <strain evidence="3">RMSCC 757 / Silveira</strain>
    </source>
</reference>
<sequence>MSSRSEGAMEVGMHGSVVTEVLEDQHPSGLEASPMLRRKGERQKIQSSYFSLAHEGIKEDPSLSSN</sequence>
<evidence type="ECO:0000313" key="2">
    <source>
        <dbReference type="EMBL" id="EFW17930.1"/>
    </source>
</evidence>
<reference evidence="3" key="1">
    <citation type="journal article" date="2010" name="Genome Res.">
        <title>Population genomic sequencing of Coccidioides fungi reveals recent hybridization and transposon control.</title>
        <authorList>
            <person name="Neafsey D.E."/>
            <person name="Barker B.M."/>
            <person name="Sharpton T.J."/>
            <person name="Stajich J.E."/>
            <person name="Park D.J."/>
            <person name="Whiston E."/>
            <person name="Hung C.-Y."/>
            <person name="McMahan C."/>
            <person name="White J."/>
            <person name="Sykes S."/>
            <person name="Heiman D."/>
            <person name="Young S."/>
            <person name="Zeng Q."/>
            <person name="Abouelleil A."/>
            <person name="Aftuck L."/>
            <person name="Bessette D."/>
            <person name="Brown A."/>
            <person name="FitzGerald M."/>
            <person name="Lui A."/>
            <person name="Macdonald J.P."/>
            <person name="Priest M."/>
            <person name="Orbach M.J."/>
            <person name="Galgiani J.N."/>
            <person name="Kirkland T.N."/>
            <person name="Cole G.T."/>
            <person name="Birren B.W."/>
            <person name="Henn M.R."/>
            <person name="Taylor J.W."/>
            <person name="Rounsley S.D."/>
        </authorList>
    </citation>
    <scope>NUCLEOTIDE SEQUENCE [LARGE SCALE GENOMIC DNA]</scope>
    <source>
        <strain evidence="3">RMSCC 757 / Silveira</strain>
    </source>
</reference>